<protein>
    <submittedName>
        <fullName evidence="13">Uncharacterized protein</fullName>
    </submittedName>
</protein>
<evidence type="ECO:0000256" key="9">
    <source>
        <dbReference type="ARBA" id="ARBA00023049"/>
    </source>
</evidence>
<keyword evidence="7" id="KW-0378">Hydrolase</keyword>
<organism evidence="13 14">
    <name type="scientific">Callosobruchus maculatus</name>
    <name type="common">Southern cowpea weevil</name>
    <name type="synonym">Pulse bruchid</name>
    <dbReference type="NCBI Taxonomy" id="64391"/>
    <lineage>
        <taxon>Eukaryota</taxon>
        <taxon>Metazoa</taxon>
        <taxon>Ecdysozoa</taxon>
        <taxon>Arthropoda</taxon>
        <taxon>Hexapoda</taxon>
        <taxon>Insecta</taxon>
        <taxon>Pterygota</taxon>
        <taxon>Neoptera</taxon>
        <taxon>Endopterygota</taxon>
        <taxon>Coleoptera</taxon>
        <taxon>Polyphaga</taxon>
        <taxon>Cucujiformia</taxon>
        <taxon>Chrysomeloidea</taxon>
        <taxon>Chrysomelidae</taxon>
        <taxon>Bruchinae</taxon>
        <taxon>Bruchini</taxon>
        <taxon>Callosobruchus</taxon>
    </lineage>
</organism>
<proteinExistence type="inferred from homology"/>
<evidence type="ECO:0000256" key="2">
    <source>
        <dbReference type="ARBA" id="ARBA00010918"/>
    </source>
</evidence>
<comment type="similarity">
    <text evidence="2">Belongs to the peptidase M28 family.</text>
</comment>
<keyword evidence="9" id="KW-0482">Metalloprotease</keyword>
<evidence type="ECO:0000256" key="12">
    <source>
        <dbReference type="SAM" id="SignalP"/>
    </source>
</evidence>
<evidence type="ECO:0000256" key="5">
    <source>
        <dbReference type="ARBA" id="ARBA00022723"/>
    </source>
</evidence>
<feature type="signal peptide" evidence="12">
    <location>
        <begin position="1"/>
        <end position="18"/>
    </location>
</feature>
<keyword evidence="11" id="KW-0325">Glycoprotein</keyword>
<feature type="non-terminal residue" evidence="13">
    <location>
        <position position="112"/>
    </location>
</feature>
<keyword evidence="4" id="KW-0645">Protease</keyword>
<accession>A0A653CPG8</accession>
<evidence type="ECO:0000256" key="1">
    <source>
        <dbReference type="ARBA" id="ARBA00004613"/>
    </source>
</evidence>
<dbReference type="InterPro" id="IPR039866">
    <property type="entry name" value="CPQ"/>
</dbReference>
<evidence type="ECO:0000256" key="10">
    <source>
        <dbReference type="ARBA" id="ARBA00023145"/>
    </source>
</evidence>
<dbReference type="AlphaFoldDB" id="A0A653CPG8"/>
<evidence type="ECO:0000256" key="7">
    <source>
        <dbReference type="ARBA" id="ARBA00022801"/>
    </source>
</evidence>
<dbReference type="GO" id="GO:0006508">
    <property type="term" value="P:proteolysis"/>
    <property type="evidence" value="ECO:0007669"/>
    <property type="project" value="UniProtKB-KW"/>
</dbReference>
<keyword evidence="3" id="KW-0964">Secreted</keyword>
<name>A0A653CPG8_CALMS</name>
<keyword evidence="6 12" id="KW-0732">Signal</keyword>
<dbReference type="Proteomes" id="UP000410492">
    <property type="component" value="Unassembled WGS sequence"/>
</dbReference>
<evidence type="ECO:0000256" key="8">
    <source>
        <dbReference type="ARBA" id="ARBA00022833"/>
    </source>
</evidence>
<keyword evidence="14" id="KW-1185">Reference proteome</keyword>
<keyword evidence="10" id="KW-0865">Zymogen</keyword>
<sequence>MSLIRLVAFIFICSATVGSSVENHICDLPKKLVEEIRSYQPTVEKIINEVTKGNLKGRTYNSLADFVDKFGARLSGTKNLENAIDYTLNLLQENRLDNVHGENVEVPHWERL</sequence>
<dbReference type="EMBL" id="CAACVG010008282">
    <property type="protein sequence ID" value="VEN49166.1"/>
    <property type="molecule type" value="Genomic_DNA"/>
</dbReference>
<evidence type="ECO:0000256" key="3">
    <source>
        <dbReference type="ARBA" id="ARBA00022525"/>
    </source>
</evidence>
<dbReference type="GO" id="GO:0070573">
    <property type="term" value="F:metallodipeptidase activity"/>
    <property type="evidence" value="ECO:0007669"/>
    <property type="project" value="InterPro"/>
</dbReference>
<evidence type="ECO:0000256" key="4">
    <source>
        <dbReference type="ARBA" id="ARBA00022670"/>
    </source>
</evidence>
<dbReference type="Gene3D" id="3.40.630.10">
    <property type="entry name" value="Zn peptidases"/>
    <property type="match status" value="1"/>
</dbReference>
<feature type="chain" id="PRO_5024843650" evidence="12">
    <location>
        <begin position="19"/>
        <end position="112"/>
    </location>
</feature>
<dbReference type="GO" id="GO:0043171">
    <property type="term" value="P:peptide catabolic process"/>
    <property type="evidence" value="ECO:0007669"/>
    <property type="project" value="TreeGrafter"/>
</dbReference>
<evidence type="ECO:0000313" key="13">
    <source>
        <dbReference type="EMBL" id="VEN49166.1"/>
    </source>
</evidence>
<keyword evidence="8" id="KW-0862">Zinc</keyword>
<evidence type="ECO:0000313" key="14">
    <source>
        <dbReference type="Proteomes" id="UP000410492"/>
    </source>
</evidence>
<dbReference type="PANTHER" id="PTHR12053:SF3">
    <property type="entry name" value="CARBOXYPEPTIDASE Q"/>
    <property type="match status" value="1"/>
</dbReference>
<evidence type="ECO:0000256" key="6">
    <source>
        <dbReference type="ARBA" id="ARBA00022729"/>
    </source>
</evidence>
<gene>
    <name evidence="13" type="ORF">CALMAC_LOCUS10371</name>
</gene>
<dbReference type="OrthoDB" id="10013407at2759"/>
<dbReference type="PANTHER" id="PTHR12053">
    <property type="entry name" value="PROTEASE FAMILY M28 PLASMA GLUTAMATE CARBOXYPEPTIDASE-RELATED"/>
    <property type="match status" value="1"/>
</dbReference>
<comment type="subcellular location">
    <subcellularLocation>
        <location evidence="1">Secreted</location>
    </subcellularLocation>
</comment>
<reference evidence="13 14" key="1">
    <citation type="submission" date="2019-01" db="EMBL/GenBank/DDBJ databases">
        <authorList>
            <person name="Sayadi A."/>
        </authorList>
    </citation>
    <scope>NUCLEOTIDE SEQUENCE [LARGE SCALE GENOMIC DNA]</scope>
</reference>
<evidence type="ECO:0000256" key="11">
    <source>
        <dbReference type="ARBA" id="ARBA00023180"/>
    </source>
</evidence>
<dbReference type="GO" id="GO:0046872">
    <property type="term" value="F:metal ion binding"/>
    <property type="evidence" value="ECO:0007669"/>
    <property type="project" value="UniProtKB-KW"/>
</dbReference>
<dbReference type="GO" id="GO:0005615">
    <property type="term" value="C:extracellular space"/>
    <property type="evidence" value="ECO:0007669"/>
    <property type="project" value="TreeGrafter"/>
</dbReference>
<keyword evidence="5" id="KW-0479">Metal-binding</keyword>